<protein>
    <recommendedName>
        <fullName evidence="3">SnoaL-like domain-containing protein</fullName>
    </recommendedName>
</protein>
<accession>A0ABR1PAN7</accession>
<dbReference type="EMBL" id="JAKNSF020000023">
    <property type="protein sequence ID" value="KAK7731121.1"/>
    <property type="molecule type" value="Genomic_DNA"/>
</dbReference>
<dbReference type="InterPro" id="IPR032710">
    <property type="entry name" value="NTF2-like_dom_sf"/>
</dbReference>
<evidence type="ECO:0000313" key="5">
    <source>
        <dbReference type="Proteomes" id="UP001430848"/>
    </source>
</evidence>
<keyword evidence="5" id="KW-1185">Reference proteome</keyword>
<sequence>MQSILILLQAFLAIASFPSPIPFPSLPSLFAPDADLSPPDPIAESQIRNTLATYIFSIDSKTFTALSSVFHPDAVANYSEPINVISGLPEITATLEASLARFAGTQHSYEPELDGLAGEPLADSVPLLPKEDPEEEDEELAGRGGALLGPYRPFSRRAKVPRRPAETFVLRRLKSGATHLILALSAVVRTGLASTAFLMGAYQLLTNQFWVALSGPAAAIT</sequence>
<comment type="caution">
    <text evidence="4">The sequence shown here is derived from an EMBL/GenBank/DDBJ whole genome shotgun (WGS) entry which is preliminary data.</text>
</comment>
<dbReference type="Gene3D" id="3.10.450.50">
    <property type="match status" value="1"/>
</dbReference>
<evidence type="ECO:0000256" key="1">
    <source>
        <dbReference type="SAM" id="MobiDB-lite"/>
    </source>
</evidence>
<feature type="region of interest" description="Disordered" evidence="1">
    <location>
        <begin position="120"/>
        <end position="147"/>
    </location>
</feature>
<dbReference type="SUPFAM" id="SSF54427">
    <property type="entry name" value="NTF2-like"/>
    <property type="match status" value="1"/>
</dbReference>
<feature type="signal peptide" evidence="2">
    <location>
        <begin position="1"/>
        <end position="15"/>
    </location>
</feature>
<reference evidence="4 5" key="1">
    <citation type="submission" date="2024-02" db="EMBL/GenBank/DDBJ databases">
        <title>De novo assembly and annotation of 12 fungi associated with fruit tree decline syndrome in Ontario, Canada.</title>
        <authorList>
            <person name="Sulman M."/>
            <person name="Ellouze W."/>
            <person name="Ilyukhin E."/>
        </authorList>
    </citation>
    <scope>NUCLEOTIDE SEQUENCE [LARGE SCALE GENOMIC DNA]</scope>
    <source>
        <strain evidence="4 5">M169</strain>
    </source>
</reference>
<organism evidence="4 5">
    <name type="scientific">Diaporthe eres</name>
    <name type="common">Phomopsis oblonga</name>
    <dbReference type="NCBI Taxonomy" id="83184"/>
    <lineage>
        <taxon>Eukaryota</taxon>
        <taxon>Fungi</taxon>
        <taxon>Dikarya</taxon>
        <taxon>Ascomycota</taxon>
        <taxon>Pezizomycotina</taxon>
        <taxon>Sordariomycetes</taxon>
        <taxon>Sordariomycetidae</taxon>
        <taxon>Diaporthales</taxon>
        <taxon>Diaporthaceae</taxon>
        <taxon>Diaporthe</taxon>
        <taxon>Diaporthe eres species complex</taxon>
    </lineage>
</organism>
<dbReference type="Pfam" id="PF13577">
    <property type="entry name" value="SnoaL_4"/>
    <property type="match status" value="1"/>
</dbReference>
<dbReference type="InterPro" id="IPR037401">
    <property type="entry name" value="SnoaL-like"/>
</dbReference>
<dbReference type="Proteomes" id="UP001430848">
    <property type="component" value="Unassembled WGS sequence"/>
</dbReference>
<gene>
    <name evidence="4" type="ORF">SLS63_005396</name>
</gene>
<feature type="chain" id="PRO_5045482975" description="SnoaL-like domain-containing protein" evidence="2">
    <location>
        <begin position="16"/>
        <end position="221"/>
    </location>
</feature>
<name>A0ABR1PAN7_DIAER</name>
<evidence type="ECO:0000313" key="4">
    <source>
        <dbReference type="EMBL" id="KAK7731121.1"/>
    </source>
</evidence>
<evidence type="ECO:0000259" key="3">
    <source>
        <dbReference type="Pfam" id="PF13577"/>
    </source>
</evidence>
<proteinExistence type="predicted"/>
<keyword evidence="2" id="KW-0732">Signal</keyword>
<feature type="domain" description="SnoaL-like" evidence="3">
    <location>
        <begin position="44"/>
        <end position="107"/>
    </location>
</feature>
<evidence type="ECO:0000256" key="2">
    <source>
        <dbReference type="SAM" id="SignalP"/>
    </source>
</evidence>